<dbReference type="AlphaFoldDB" id="A0A4Z2F757"/>
<feature type="compositionally biased region" description="Polar residues" evidence="1">
    <location>
        <begin position="139"/>
        <end position="154"/>
    </location>
</feature>
<feature type="region of interest" description="Disordered" evidence="1">
    <location>
        <begin position="97"/>
        <end position="116"/>
    </location>
</feature>
<gene>
    <name evidence="2" type="primary">Kcnh7_2</name>
    <name evidence="2" type="ORF">EYF80_053170</name>
</gene>
<feature type="region of interest" description="Disordered" evidence="1">
    <location>
        <begin position="205"/>
        <end position="231"/>
    </location>
</feature>
<protein>
    <submittedName>
        <fullName evidence="2">Potassium voltage-gated channel subfamily H member 7</fullName>
    </submittedName>
</protein>
<feature type="compositionally biased region" description="Basic and acidic residues" evidence="1">
    <location>
        <begin position="125"/>
        <end position="136"/>
    </location>
</feature>
<reference evidence="2 3" key="1">
    <citation type="submission" date="2019-03" db="EMBL/GenBank/DDBJ databases">
        <title>First draft genome of Liparis tanakae, snailfish: a comprehensive survey of snailfish specific genes.</title>
        <authorList>
            <person name="Kim W."/>
            <person name="Song I."/>
            <person name="Jeong J.-H."/>
            <person name="Kim D."/>
            <person name="Kim S."/>
            <person name="Ryu S."/>
            <person name="Song J.Y."/>
            <person name="Lee S.K."/>
        </authorList>
    </citation>
    <scope>NUCLEOTIDE SEQUENCE [LARGE SCALE GENOMIC DNA]</scope>
    <source>
        <tissue evidence="2">Muscle</tissue>
    </source>
</reference>
<comment type="caution">
    <text evidence="2">The sequence shown here is derived from an EMBL/GenBank/DDBJ whole genome shotgun (WGS) entry which is preliminary data.</text>
</comment>
<feature type="region of interest" description="Disordered" evidence="1">
    <location>
        <begin position="45"/>
        <end position="92"/>
    </location>
</feature>
<accession>A0A4Z2F757</accession>
<keyword evidence="3" id="KW-1185">Reference proteome</keyword>
<organism evidence="2 3">
    <name type="scientific">Liparis tanakae</name>
    <name type="common">Tanaka's snailfish</name>
    <dbReference type="NCBI Taxonomy" id="230148"/>
    <lineage>
        <taxon>Eukaryota</taxon>
        <taxon>Metazoa</taxon>
        <taxon>Chordata</taxon>
        <taxon>Craniata</taxon>
        <taxon>Vertebrata</taxon>
        <taxon>Euteleostomi</taxon>
        <taxon>Actinopterygii</taxon>
        <taxon>Neopterygii</taxon>
        <taxon>Teleostei</taxon>
        <taxon>Neoteleostei</taxon>
        <taxon>Acanthomorphata</taxon>
        <taxon>Eupercaria</taxon>
        <taxon>Perciformes</taxon>
        <taxon>Cottioidei</taxon>
        <taxon>Cottales</taxon>
        <taxon>Liparidae</taxon>
        <taxon>Liparis</taxon>
    </lineage>
</organism>
<dbReference type="Proteomes" id="UP000314294">
    <property type="component" value="Unassembled WGS sequence"/>
</dbReference>
<evidence type="ECO:0000256" key="1">
    <source>
        <dbReference type="SAM" id="MobiDB-lite"/>
    </source>
</evidence>
<evidence type="ECO:0000313" key="3">
    <source>
        <dbReference type="Proteomes" id="UP000314294"/>
    </source>
</evidence>
<dbReference type="EMBL" id="SRLO01001587">
    <property type="protein sequence ID" value="TNN36673.1"/>
    <property type="molecule type" value="Genomic_DNA"/>
</dbReference>
<proteinExistence type="predicted"/>
<sequence>MKLRLPALRSTRRSSLSKDQFEGVVVDYLQPNSEDVALKEFRLPSKESCMQSETEALIEQDQDQDQDLDLDPPSPAARSSTGRRSLLTDHLDPGDAFLGGALPRSGSGDSVHSLRRTSSLDDLDGMRAECSGRHGDLQAGSNLKPSGLNSTSDSDLMRHRTVGRIPQVTLTFGSDRLRPPSPTEIEIIAPCKIKDRTQNVTEKVTHVTQHQSPGDAVGIRRPVKQSREMEL</sequence>
<evidence type="ECO:0000313" key="2">
    <source>
        <dbReference type="EMBL" id="TNN36673.1"/>
    </source>
</evidence>
<name>A0A4Z2F757_9TELE</name>
<feature type="compositionally biased region" description="Acidic residues" evidence="1">
    <location>
        <begin position="56"/>
        <end position="70"/>
    </location>
</feature>
<dbReference type="OrthoDB" id="432483at2759"/>
<feature type="region of interest" description="Disordered" evidence="1">
    <location>
        <begin position="125"/>
        <end position="159"/>
    </location>
</feature>